<evidence type="ECO:0008006" key="3">
    <source>
        <dbReference type="Google" id="ProtNLM"/>
    </source>
</evidence>
<dbReference type="Proteomes" id="UP000717634">
    <property type="component" value="Unassembled WGS sequence"/>
</dbReference>
<organism evidence="1 2">
    <name type="scientific">Hymenobacter artigasi</name>
    <dbReference type="NCBI Taxonomy" id="2719616"/>
    <lineage>
        <taxon>Bacteria</taxon>
        <taxon>Pseudomonadati</taxon>
        <taxon>Bacteroidota</taxon>
        <taxon>Cytophagia</taxon>
        <taxon>Cytophagales</taxon>
        <taxon>Hymenobacteraceae</taxon>
        <taxon>Hymenobacter</taxon>
    </lineage>
</organism>
<proteinExistence type="predicted"/>
<accession>A0ABX1HP27</accession>
<comment type="caution">
    <text evidence="1">The sequence shown here is derived from an EMBL/GenBank/DDBJ whole genome shotgun (WGS) entry which is preliminary data.</text>
</comment>
<reference evidence="1 2" key="1">
    <citation type="submission" date="2020-03" db="EMBL/GenBank/DDBJ databases">
        <title>Genomic Encyclopedia of Type Strains, Phase IV (KMG-V): Genome sequencing to study the core and pangenomes of soil and plant-associated prokaryotes.</title>
        <authorList>
            <person name="Whitman W."/>
        </authorList>
    </citation>
    <scope>NUCLEOTIDE SEQUENCE [LARGE SCALE GENOMIC DNA]</scope>
    <source>
        <strain evidence="1 2">1B</strain>
    </source>
</reference>
<evidence type="ECO:0000313" key="1">
    <source>
        <dbReference type="EMBL" id="NKI90757.1"/>
    </source>
</evidence>
<name>A0ABX1HP27_9BACT</name>
<protein>
    <recommendedName>
        <fullName evidence="3">DUF11 domain-containing protein</fullName>
    </recommendedName>
</protein>
<dbReference type="EMBL" id="JAAVTK010000011">
    <property type="protein sequence ID" value="NKI90757.1"/>
    <property type="molecule type" value="Genomic_DNA"/>
</dbReference>
<sequence length="423" mass="44051">MNYIPTARAAWGGLLALALLATGCKKELDDYYTEQGPQYPTVLSNALGNATKYATGETVTFELQFAQQTSPIKQIVILQKVEPGRDSTIVQTIPYAPAFSRRKNADTLVVNYVVPAGPNKALVRVDARVDSQNGQTKARTFYFRLAEATPTIVINSGPTNVTLPTATATPAPGDVVRYNLTLNAGGISTAAVPPATTAIPAGILYKDLDSLVTYAKVGTAAERRVVRTKLTASGAELTTNVDVPLPAGSAGQPVAIRFEVKVRTPARTATVTAPATITPVAATPFSATVRTAALTYTGTTGGDLAAYDLTTFAPVAAAGPATSKDLLISSTAANAVQFRTLSTGTRLVRATAAAYTSATLTSARQAYTAAASTAQVTTLDNIVPGDIIILKLRGLDQYAVVQVAGINRISATDVTVSLNIKAM</sequence>
<keyword evidence="2" id="KW-1185">Reference proteome</keyword>
<dbReference type="RefSeq" id="WP_168674354.1">
    <property type="nucleotide sequence ID" value="NZ_JAAVTK010000011.1"/>
</dbReference>
<gene>
    <name evidence="1" type="ORF">HBN54_003367</name>
</gene>
<evidence type="ECO:0000313" key="2">
    <source>
        <dbReference type="Proteomes" id="UP000717634"/>
    </source>
</evidence>